<evidence type="ECO:0000313" key="2">
    <source>
        <dbReference type="EMBL" id="CAI6348569.1"/>
    </source>
</evidence>
<organism evidence="2 3">
    <name type="scientific">Macrosiphum euphorbiae</name>
    <name type="common">potato aphid</name>
    <dbReference type="NCBI Taxonomy" id="13131"/>
    <lineage>
        <taxon>Eukaryota</taxon>
        <taxon>Metazoa</taxon>
        <taxon>Ecdysozoa</taxon>
        <taxon>Arthropoda</taxon>
        <taxon>Hexapoda</taxon>
        <taxon>Insecta</taxon>
        <taxon>Pterygota</taxon>
        <taxon>Neoptera</taxon>
        <taxon>Paraneoptera</taxon>
        <taxon>Hemiptera</taxon>
        <taxon>Sternorrhyncha</taxon>
        <taxon>Aphidomorpha</taxon>
        <taxon>Aphidoidea</taxon>
        <taxon>Aphididae</taxon>
        <taxon>Macrosiphini</taxon>
        <taxon>Macrosiphum</taxon>
    </lineage>
</organism>
<dbReference type="EMBL" id="CARXXK010000001">
    <property type="protein sequence ID" value="CAI6348569.1"/>
    <property type="molecule type" value="Genomic_DNA"/>
</dbReference>
<evidence type="ECO:0000313" key="3">
    <source>
        <dbReference type="Proteomes" id="UP001160148"/>
    </source>
</evidence>
<comment type="caution">
    <text evidence="2">The sequence shown here is derived from an EMBL/GenBank/DDBJ whole genome shotgun (WGS) entry which is preliminary data.</text>
</comment>
<evidence type="ECO:0000256" key="1">
    <source>
        <dbReference type="SAM" id="MobiDB-lite"/>
    </source>
</evidence>
<keyword evidence="3" id="KW-1185">Reference proteome</keyword>
<dbReference type="AlphaFoldDB" id="A0AAV0VWM0"/>
<reference evidence="2 3" key="1">
    <citation type="submission" date="2023-01" db="EMBL/GenBank/DDBJ databases">
        <authorList>
            <person name="Whitehead M."/>
        </authorList>
    </citation>
    <scope>NUCLEOTIDE SEQUENCE [LARGE SCALE GENOMIC DNA]</scope>
</reference>
<sequence length="159" mass="17897">MTGYDNDGGDHGDREDRKDAYKPRATLTSCGARHFGEQRFERFSAVGIVKALVDGLHPQSNVHGRQREKALGVAHMQRFDTVVVVQHTDHVPAEPVQYVQEGFADQLVRAHHPGQSRVLFPVVEVLDQPASGQHRYLPHARVPRHGRNHVVAHRSQEQI</sequence>
<proteinExistence type="predicted"/>
<dbReference type="Proteomes" id="UP001160148">
    <property type="component" value="Unassembled WGS sequence"/>
</dbReference>
<feature type="compositionally biased region" description="Basic and acidic residues" evidence="1">
    <location>
        <begin position="8"/>
        <end position="22"/>
    </location>
</feature>
<name>A0AAV0VWM0_9HEMI</name>
<gene>
    <name evidence="2" type="ORF">MEUPH1_LOCUS5232</name>
</gene>
<feature type="region of interest" description="Disordered" evidence="1">
    <location>
        <begin position="1"/>
        <end position="22"/>
    </location>
</feature>
<protein>
    <submittedName>
        <fullName evidence="2">Uncharacterized protein</fullName>
    </submittedName>
</protein>
<accession>A0AAV0VWM0</accession>